<keyword evidence="1" id="KW-0812">Transmembrane</keyword>
<evidence type="ECO:0000259" key="2">
    <source>
        <dbReference type="Pfam" id="PF09335"/>
    </source>
</evidence>
<protein>
    <submittedName>
        <fullName evidence="3">VTT domain-containing protein</fullName>
    </submittedName>
</protein>
<evidence type="ECO:0000256" key="1">
    <source>
        <dbReference type="SAM" id="Phobius"/>
    </source>
</evidence>
<dbReference type="InterPro" id="IPR051311">
    <property type="entry name" value="DedA_domain"/>
</dbReference>
<accession>A0A938YUE3</accession>
<dbReference type="PANTHER" id="PTHR42709">
    <property type="entry name" value="ALKALINE PHOSPHATASE LIKE PROTEIN"/>
    <property type="match status" value="1"/>
</dbReference>
<dbReference type="InterPro" id="IPR032816">
    <property type="entry name" value="VTT_dom"/>
</dbReference>
<feature type="transmembrane region" description="Helical" evidence="1">
    <location>
        <begin position="12"/>
        <end position="32"/>
    </location>
</feature>
<dbReference type="Proteomes" id="UP000809243">
    <property type="component" value="Unassembled WGS sequence"/>
</dbReference>
<comment type="caution">
    <text evidence="3">The sequence shown here is derived from an EMBL/GenBank/DDBJ whole genome shotgun (WGS) entry which is preliminary data.</text>
</comment>
<feature type="transmembrane region" description="Helical" evidence="1">
    <location>
        <begin position="60"/>
        <end position="86"/>
    </location>
</feature>
<dbReference type="GO" id="GO:0005886">
    <property type="term" value="C:plasma membrane"/>
    <property type="evidence" value="ECO:0007669"/>
    <property type="project" value="TreeGrafter"/>
</dbReference>
<gene>
    <name evidence="3" type="ORF">JW744_02610</name>
</gene>
<proteinExistence type="predicted"/>
<keyword evidence="1" id="KW-1133">Transmembrane helix</keyword>
<name>A0A938YUE3_9ARCH</name>
<dbReference type="AlphaFoldDB" id="A0A938YUE3"/>
<reference evidence="3" key="1">
    <citation type="submission" date="2021-01" db="EMBL/GenBank/DDBJ databases">
        <title>Active Sulfur Cycling in an Early Earth Analoge.</title>
        <authorList>
            <person name="Hahn C.R."/>
            <person name="Youssef N.H."/>
            <person name="Elshahed M."/>
        </authorList>
    </citation>
    <scope>NUCLEOTIDE SEQUENCE</scope>
    <source>
        <strain evidence="3">Zod_Metabat.1151</strain>
    </source>
</reference>
<feature type="transmembrane region" description="Helical" evidence="1">
    <location>
        <begin position="37"/>
        <end position="54"/>
    </location>
</feature>
<dbReference type="Pfam" id="PF09335">
    <property type="entry name" value="VTT_dom"/>
    <property type="match status" value="1"/>
</dbReference>
<feature type="transmembrane region" description="Helical" evidence="1">
    <location>
        <begin position="151"/>
        <end position="168"/>
    </location>
</feature>
<sequence length="174" mass="18764">MLDVFFGSTTAIASFIYTSPFGILVLFFFVLFANATIFFPVLVEPIVFAVAGFAPDPYTALFIGSISGVASAIGEMSGYILGLLGVKTLQKMKPKRVNQIFEIGESLADKGIPIIFLGALTPFPFDLLGIAAGIIRYDPKRFFLAALGGKLARYVLIAMVGFYGVSWLKPLFGL</sequence>
<evidence type="ECO:0000313" key="3">
    <source>
        <dbReference type="EMBL" id="MBN2067334.1"/>
    </source>
</evidence>
<feature type="domain" description="VTT" evidence="2">
    <location>
        <begin position="46"/>
        <end position="161"/>
    </location>
</feature>
<evidence type="ECO:0000313" key="4">
    <source>
        <dbReference type="Proteomes" id="UP000809243"/>
    </source>
</evidence>
<keyword evidence="1" id="KW-0472">Membrane</keyword>
<dbReference type="PANTHER" id="PTHR42709:SF11">
    <property type="entry name" value="DEDA FAMILY PROTEIN"/>
    <property type="match status" value="1"/>
</dbReference>
<dbReference type="EMBL" id="JAFGDB010000041">
    <property type="protein sequence ID" value="MBN2067334.1"/>
    <property type="molecule type" value="Genomic_DNA"/>
</dbReference>
<organism evidence="3 4">
    <name type="scientific">Candidatus Iainarchaeum sp</name>
    <dbReference type="NCBI Taxonomy" id="3101447"/>
    <lineage>
        <taxon>Archaea</taxon>
        <taxon>Candidatus Iainarchaeota</taxon>
        <taxon>Candidatus Iainarchaeia</taxon>
        <taxon>Candidatus Iainarchaeales</taxon>
        <taxon>Candidatus Iainarchaeaceae</taxon>
        <taxon>Candidatus Iainarchaeum</taxon>
    </lineage>
</organism>